<dbReference type="Pfam" id="PF04607">
    <property type="entry name" value="RelA_SpoT"/>
    <property type="match status" value="1"/>
</dbReference>
<keyword evidence="3" id="KW-1185">Reference proteome</keyword>
<evidence type="ECO:0000313" key="2">
    <source>
        <dbReference type="EMBL" id="TDS66183.1"/>
    </source>
</evidence>
<evidence type="ECO:0000313" key="3">
    <source>
        <dbReference type="Proteomes" id="UP000295215"/>
    </source>
</evidence>
<dbReference type="InterPro" id="IPR043519">
    <property type="entry name" value="NT_sf"/>
</dbReference>
<reference evidence="2 3" key="1">
    <citation type="submission" date="2019-03" db="EMBL/GenBank/DDBJ databases">
        <title>Genomic Encyclopedia of Archaeal and Bacterial Type Strains, Phase II (KMG-II): from individual species to whole genera.</title>
        <authorList>
            <person name="Goeker M."/>
        </authorList>
    </citation>
    <scope>NUCLEOTIDE SEQUENCE [LARGE SCALE GENOMIC DNA]</scope>
    <source>
        <strain evidence="2 3">DSM 28213</strain>
    </source>
</reference>
<dbReference type="Gene3D" id="3.30.460.10">
    <property type="entry name" value="Beta Polymerase, domain 2"/>
    <property type="match status" value="1"/>
</dbReference>
<dbReference type="InterPro" id="IPR007685">
    <property type="entry name" value="RelA_SpoT"/>
</dbReference>
<protein>
    <submittedName>
        <fullName evidence="2">PpGpp synthetase/RelA/SpoT-type nucleotidyltransferase</fullName>
    </submittedName>
</protein>
<dbReference type="SUPFAM" id="SSF81301">
    <property type="entry name" value="Nucleotidyltransferase"/>
    <property type="match status" value="1"/>
</dbReference>
<sequence>MKIVKSIQELYNKRFEFYKILKSKADILINSQKDERWHYESRIKKIESFSMKIETGRFNQNQVFEDFFAATIVVKNLNEIKVAEKLLEKNFTIHERRPYSINFTHKDSFSFPFDDLRLYISLKDNQTGEFAQHIYDLKFEVQIKTFLQHAWSIATHDLIYKSDKINWAKERVAYQVKAALEQAEVTISGIEELSKLTELAKENKEVKKVNQLISTIQNHWKEEDLPLDRRRLAQNILGFIEAIGISIQELNEILKSETIAKRGVLIRDLSPYLIVVQSIFNTHPDKIIGYLQNQRNKNKQKILITTEMTIPELGEVVEEKLVKI</sequence>
<dbReference type="GO" id="GO:0015969">
    <property type="term" value="P:guanosine tetraphosphate metabolic process"/>
    <property type="evidence" value="ECO:0007669"/>
    <property type="project" value="InterPro"/>
</dbReference>
<proteinExistence type="predicted"/>
<dbReference type="OrthoDB" id="9801824at2"/>
<dbReference type="SMART" id="SM00954">
    <property type="entry name" value="RelA_SpoT"/>
    <property type="match status" value="1"/>
</dbReference>
<comment type="caution">
    <text evidence="2">The sequence shown here is derived from an EMBL/GenBank/DDBJ whole genome shotgun (WGS) entry which is preliminary data.</text>
</comment>
<name>A0A4R7F638_9FLAO</name>
<evidence type="ECO:0000259" key="1">
    <source>
        <dbReference type="SMART" id="SM00954"/>
    </source>
</evidence>
<dbReference type="AlphaFoldDB" id="A0A4R7F638"/>
<dbReference type="Proteomes" id="UP000295215">
    <property type="component" value="Unassembled WGS sequence"/>
</dbReference>
<dbReference type="RefSeq" id="WP_133711370.1">
    <property type="nucleotide sequence ID" value="NZ_SOAG01000001.1"/>
</dbReference>
<dbReference type="EMBL" id="SOAG01000001">
    <property type="protein sequence ID" value="TDS66183.1"/>
    <property type="molecule type" value="Genomic_DNA"/>
</dbReference>
<keyword evidence="2" id="KW-0808">Transferase</keyword>
<dbReference type="GO" id="GO:0016740">
    <property type="term" value="F:transferase activity"/>
    <property type="evidence" value="ECO:0007669"/>
    <property type="project" value="UniProtKB-KW"/>
</dbReference>
<organism evidence="2 3">
    <name type="scientific">Myroides indicus</name>
    <dbReference type="NCBI Taxonomy" id="1323422"/>
    <lineage>
        <taxon>Bacteria</taxon>
        <taxon>Pseudomonadati</taxon>
        <taxon>Bacteroidota</taxon>
        <taxon>Flavobacteriia</taxon>
        <taxon>Flavobacteriales</taxon>
        <taxon>Flavobacteriaceae</taxon>
        <taxon>Myroides</taxon>
    </lineage>
</organism>
<gene>
    <name evidence="2" type="ORF">C8P70_10179</name>
</gene>
<accession>A0A4R7F638</accession>
<feature type="domain" description="RelA/SpoT" evidence="1">
    <location>
        <begin position="41"/>
        <end position="166"/>
    </location>
</feature>